<gene>
    <name evidence="1" type="ORF">NLG97_g1663</name>
</gene>
<name>A0ACC1R4I1_9HYPO</name>
<organism evidence="1 2">
    <name type="scientific">Lecanicillium saksenae</name>
    <dbReference type="NCBI Taxonomy" id="468837"/>
    <lineage>
        <taxon>Eukaryota</taxon>
        <taxon>Fungi</taxon>
        <taxon>Dikarya</taxon>
        <taxon>Ascomycota</taxon>
        <taxon>Pezizomycotina</taxon>
        <taxon>Sordariomycetes</taxon>
        <taxon>Hypocreomycetidae</taxon>
        <taxon>Hypocreales</taxon>
        <taxon>Cordycipitaceae</taxon>
        <taxon>Lecanicillium</taxon>
    </lineage>
</organism>
<keyword evidence="2" id="KW-1185">Reference proteome</keyword>
<evidence type="ECO:0000313" key="2">
    <source>
        <dbReference type="Proteomes" id="UP001148737"/>
    </source>
</evidence>
<sequence length="495" mass="54807">MTVKSESCPRPFSRGNVDDHTYPVHLLDGAKYQHCILTLFIRFNDVLDSEKIRRSLHHLLSIGDWKKLGGRFRTKVDLCGEPEGSSSRLEIHVPREYTAMRPPMQFDAEEYHMSIYDHALGQNLPSTSNDEVMLSPPLDQLRQCGISPGFPLTMEDLIDKDVPQLAFKTISFTDATLLAVTFSHCTWDISGLQGFMKSLELVIDGREDEVPVMLGAKDDILAEIASLNKDSFSPLASLRVASPMAKDRQLRMPNMALEERVLKVPLHIFERLQKHFTMRGLGEEYETLSLQQPDELFMALILQQVALAQSSPRPLHILNIYNARLIMPRIATAKGVYSQNLVLLSPLLVSHATATGPVGPIALAQRDCFANSAVPENIMRSLGTALGAIKADLDITSLTDAADADPILVNNLVKLSSYIEVDLSAAVIRQGENTRTRRNGLGTADLCFLTLPGNSYGMMRVTTVGSYNGKACWIFGELPPRAWDGICAAFDELDV</sequence>
<dbReference type="EMBL" id="JANAKD010000092">
    <property type="protein sequence ID" value="KAJ3497751.1"/>
    <property type="molecule type" value="Genomic_DNA"/>
</dbReference>
<proteinExistence type="predicted"/>
<dbReference type="Proteomes" id="UP001148737">
    <property type="component" value="Unassembled WGS sequence"/>
</dbReference>
<reference evidence="1" key="1">
    <citation type="submission" date="2022-07" db="EMBL/GenBank/DDBJ databases">
        <title>Genome Sequence of Lecanicillium saksenae.</title>
        <authorList>
            <person name="Buettner E."/>
        </authorList>
    </citation>
    <scope>NUCLEOTIDE SEQUENCE</scope>
    <source>
        <strain evidence="1">VT-O1</strain>
    </source>
</reference>
<protein>
    <submittedName>
        <fullName evidence="1">Uncharacterized protein</fullName>
    </submittedName>
</protein>
<comment type="caution">
    <text evidence="1">The sequence shown here is derived from an EMBL/GenBank/DDBJ whole genome shotgun (WGS) entry which is preliminary data.</text>
</comment>
<accession>A0ACC1R4I1</accession>
<evidence type="ECO:0000313" key="1">
    <source>
        <dbReference type="EMBL" id="KAJ3497751.1"/>
    </source>
</evidence>